<dbReference type="Pfam" id="PF10555">
    <property type="entry name" value="MraY_sig1"/>
    <property type="match status" value="1"/>
</dbReference>
<dbReference type="GO" id="GO:0071555">
    <property type="term" value="P:cell wall organization"/>
    <property type="evidence" value="ECO:0007669"/>
    <property type="project" value="TreeGrafter"/>
</dbReference>
<dbReference type="NCBIfam" id="TIGR00445">
    <property type="entry name" value="mraY"/>
    <property type="match status" value="1"/>
</dbReference>
<dbReference type="PANTHER" id="PTHR22926:SF5">
    <property type="entry name" value="PHOSPHO-N-ACETYLMURAMOYL-PENTAPEPTIDE-TRANSFERASE HOMOLOG"/>
    <property type="match status" value="1"/>
</dbReference>
<feature type="transmembrane region" description="Helical" evidence="9">
    <location>
        <begin position="20"/>
        <end position="40"/>
    </location>
</feature>
<evidence type="ECO:0000313" key="10">
    <source>
        <dbReference type="EMBL" id="HDI82345.1"/>
    </source>
</evidence>
<dbReference type="GO" id="GO:0008963">
    <property type="term" value="F:phospho-N-acetylmuramoyl-pentapeptide-transferase activity"/>
    <property type="evidence" value="ECO:0007669"/>
    <property type="project" value="UniProtKB-UniRule"/>
</dbReference>
<dbReference type="EMBL" id="DQWE01000043">
    <property type="protein sequence ID" value="HDI82345.1"/>
    <property type="molecule type" value="Genomic_DNA"/>
</dbReference>
<feature type="transmembrane region" description="Helical" evidence="9">
    <location>
        <begin position="129"/>
        <end position="150"/>
    </location>
</feature>
<dbReference type="Proteomes" id="UP000885847">
    <property type="component" value="Unassembled WGS sequence"/>
</dbReference>
<evidence type="ECO:0000256" key="5">
    <source>
        <dbReference type="ARBA" id="ARBA00022989"/>
    </source>
</evidence>
<reference evidence="10" key="1">
    <citation type="journal article" date="2020" name="mSystems">
        <title>Genome- and Community-Level Interaction Insights into Carbon Utilization and Element Cycling Functions of Hydrothermarchaeota in Hydrothermal Sediment.</title>
        <authorList>
            <person name="Zhou Z."/>
            <person name="Liu Y."/>
            <person name="Xu W."/>
            <person name="Pan J."/>
            <person name="Luo Z.H."/>
            <person name="Li M."/>
        </authorList>
    </citation>
    <scope>NUCLEOTIDE SEQUENCE [LARGE SCALE GENOMIC DNA]</scope>
    <source>
        <strain evidence="10">HyVt-102</strain>
    </source>
</reference>
<feature type="non-terminal residue" evidence="10">
    <location>
        <position position="324"/>
    </location>
</feature>
<dbReference type="InterPro" id="IPR018480">
    <property type="entry name" value="PNAcMuramoyl-5peptid_Trfase_CS"/>
</dbReference>
<comment type="caution">
    <text evidence="10">The sequence shown here is derived from an EMBL/GenBank/DDBJ whole genome shotgun (WGS) entry which is preliminary data.</text>
</comment>
<dbReference type="EC" id="2.7.8.13" evidence="7"/>
<organism evidence="10">
    <name type="scientific">candidate division WOR-3 bacterium</name>
    <dbReference type="NCBI Taxonomy" id="2052148"/>
    <lineage>
        <taxon>Bacteria</taxon>
        <taxon>Bacteria division WOR-3</taxon>
    </lineage>
</organism>
<feature type="binding site" evidence="8">
    <location>
        <position position="190"/>
    </location>
    <ligand>
        <name>Mg(2+)</name>
        <dbReference type="ChEBI" id="CHEBI:18420"/>
    </ligand>
</feature>
<dbReference type="PROSITE" id="PS01348">
    <property type="entry name" value="MRAY_2"/>
    <property type="match status" value="1"/>
</dbReference>
<evidence type="ECO:0000256" key="3">
    <source>
        <dbReference type="ARBA" id="ARBA00022679"/>
    </source>
</evidence>
<dbReference type="PROSITE" id="PS01347">
    <property type="entry name" value="MRAY_1"/>
    <property type="match status" value="1"/>
</dbReference>
<feature type="binding site" evidence="8">
    <location>
        <position position="265"/>
    </location>
    <ligand>
        <name>Mg(2+)</name>
        <dbReference type="ChEBI" id="CHEBI:18420"/>
    </ligand>
</feature>
<evidence type="ECO:0000256" key="9">
    <source>
        <dbReference type="SAM" id="Phobius"/>
    </source>
</evidence>
<dbReference type="HAMAP" id="MF_00038">
    <property type="entry name" value="MraY"/>
    <property type="match status" value="1"/>
</dbReference>
<dbReference type="InterPro" id="IPR003524">
    <property type="entry name" value="PNAcMuramoyl-5peptid_Trfase"/>
</dbReference>
<feature type="transmembrane region" description="Helical" evidence="9">
    <location>
        <begin position="237"/>
        <end position="254"/>
    </location>
</feature>
<feature type="transmembrane region" description="Helical" evidence="9">
    <location>
        <begin position="288"/>
        <end position="309"/>
    </location>
</feature>
<comment type="cofactor">
    <cofactor evidence="8">
        <name>Mg(2+)</name>
        <dbReference type="ChEBI" id="CHEBI:18420"/>
    </cofactor>
</comment>
<accession>A0A7C0ZH93</accession>
<keyword evidence="8" id="KW-0460">Magnesium</keyword>
<keyword evidence="4 9" id="KW-0812">Transmembrane</keyword>
<gene>
    <name evidence="10" type="primary">mraY</name>
    <name evidence="10" type="ORF">ENF18_00965</name>
</gene>
<dbReference type="GO" id="GO:0046872">
    <property type="term" value="F:metal ion binding"/>
    <property type="evidence" value="ECO:0007669"/>
    <property type="project" value="UniProtKB-KW"/>
</dbReference>
<feature type="transmembrane region" description="Helical" evidence="9">
    <location>
        <begin position="97"/>
        <end position="117"/>
    </location>
</feature>
<dbReference type="GO" id="GO:0005886">
    <property type="term" value="C:plasma membrane"/>
    <property type="evidence" value="ECO:0007669"/>
    <property type="project" value="TreeGrafter"/>
</dbReference>
<evidence type="ECO:0000256" key="7">
    <source>
        <dbReference type="NCBIfam" id="TIGR00445"/>
    </source>
</evidence>
<comment type="subcellular location">
    <subcellularLocation>
        <location evidence="1">Membrane</location>
        <topology evidence="1">Multi-pass membrane protein</topology>
    </subcellularLocation>
</comment>
<name>A0A7C0ZH93_UNCW3</name>
<evidence type="ECO:0000256" key="6">
    <source>
        <dbReference type="ARBA" id="ARBA00023136"/>
    </source>
</evidence>
<protein>
    <recommendedName>
        <fullName evidence="7">Phospho-N-acetylmuramoyl-pentapeptide-transferase</fullName>
        <ecNumber evidence="7">2.7.8.13</ecNumber>
    </recommendedName>
</protein>
<keyword evidence="6 9" id="KW-0472">Membrane</keyword>
<dbReference type="PANTHER" id="PTHR22926">
    <property type="entry name" value="PHOSPHO-N-ACETYLMURAMOYL-PENTAPEPTIDE-TRANSFERASE"/>
    <property type="match status" value="1"/>
</dbReference>
<dbReference type="GO" id="GO:0009252">
    <property type="term" value="P:peptidoglycan biosynthetic process"/>
    <property type="evidence" value="ECO:0007669"/>
    <property type="project" value="UniProtKB-UniRule"/>
</dbReference>
<evidence type="ECO:0000256" key="2">
    <source>
        <dbReference type="ARBA" id="ARBA00005583"/>
    </source>
</evidence>
<feature type="transmembrane region" description="Helical" evidence="9">
    <location>
        <begin position="73"/>
        <end position="91"/>
    </location>
</feature>
<feature type="transmembrane region" description="Helical" evidence="9">
    <location>
        <begin position="170"/>
        <end position="191"/>
    </location>
</feature>
<evidence type="ECO:0000256" key="1">
    <source>
        <dbReference type="ARBA" id="ARBA00004141"/>
    </source>
</evidence>
<keyword evidence="3 10" id="KW-0808">Transferase</keyword>
<feature type="transmembrane region" description="Helical" evidence="9">
    <location>
        <begin position="261"/>
        <end position="282"/>
    </location>
</feature>
<keyword evidence="8" id="KW-0479">Metal-binding</keyword>
<proteinExistence type="inferred from homology"/>
<evidence type="ECO:0000256" key="4">
    <source>
        <dbReference type="ARBA" id="ARBA00022692"/>
    </source>
</evidence>
<dbReference type="Pfam" id="PF00953">
    <property type="entry name" value="Glycos_transf_4"/>
    <property type="match status" value="1"/>
</dbReference>
<sequence>MLYYLYNLKEHFVLFNLLRYITFRSAYAALTSLLITFLFGKWFIAYMRRKNFGERISKYLNDTHGEKEGTPSMGGVIMLVSLVVSTLLWAIPSNRFIKYLLFMAIYMGLLGTIDDLIKMRRGDGIRPITKLAGQIVPCLIIGILLVIYPVREGYSTMTSLLFLKNTFLNLGYLYLPFIMIVIIGTTNAVNLTDGLDGLAIGLSGIIAGAFIVISYFAGHSKIADYLNILYIDGAGEIAVFLSAFLGSAIGFLWFNTHPAEIFMGDTGSLMIGGILGLASVLIKQELVFFIVSGMFVIETLSVIIQVGSYKMRRKRVFLMAPIHH</sequence>
<dbReference type="CDD" id="cd06852">
    <property type="entry name" value="GT_MraY"/>
    <property type="match status" value="1"/>
</dbReference>
<evidence type="ECO:0000256" key="8">
    <source>
        <dbReference type="PIRSR" id="PIRSR600715-1"/>
    </source>
</evidence>
<keyword evidence="5 9" id="KW-1133">Transmembrane helix</keyword>
<feature type="transmembrane region" description="Helical" evidence="9">
    <location>
        <begin position="198"/>
        <end position="217"/>
    </location>
</feature>
<dbReference type="AlphaFoldDB" id="A0A7C0ZH93"/>
<dbReference type="InterPro" id="IPR000715">
    <property type="entry name" value="Glycosyl_transferase_4"/>
</dbReference>
<comment type="similarity">
    <text evidence="2">Belongs to the glycosyltransferase 4 family. MraY subfamily.</text>
</comment>